<keyword evidence="4" id="KW-1185">Reference proteome</keyword>
<gene>
    <name evidence="3" type="ORF">FGF04_03155</name>
</gene>
<sequence length="147" mass="15713">MADHQEASVTLPSDPASVSAARRYVVDVLAEWGLPADSEAAETIRLMVSELATNAVQHTFGLSPTFTVDIALDRDEQLSIGVTDSHPRFPKRLPAAVQQDNGRGLVIIRWLTAEWGGKLAVRPTGEGGKTVSVTLPWTTAVKPVAAD</sequence>
<dbReference type="CDD" id="cd16936">
    <property type="entry name" value="HATPase_RsbW-like"/>
    <property type="match status" value="1"/>
</dbReference>
<dbReference type="Pfam" id="PF13581">
    <property type="entry name" value="HATPase_c_2"/>
    <property type="match status" value="1"/>
</dbReference>
<dbReference type="Gene3D" id="3.30.565.10">
    <property type="entry name" value="Histidine kinase-like ATPase, C-terminal domain"/>
    <property type="match status" value="1"/>
</dbReference>
<feature type="domain" description="Histidine kinase/HSP90-like ATPase" evidence="2">
    <location>
        <begin position="11"/>
        <end position="133"/>
    </location>
</feature>
<dbReference type="AlphaFoldDB" id="A0A5B0BJK8"/>
<name>A0A5B0BJK8_9ACTN</name>
<evidence type="ECO:0000259" key="2">
    <source>
        <dbReference type="Pfam" id="PF13581"/>
    </source>
</evidence>
<evidence type="ECO:0000256" key="1">
    <source>
        <dbReference type="ARBA" id="ARBA00022527"/>
    </source>
</evidence>
<accession>A0A5B0BJK8</accession>
<dbReference type="GO" id="GO:0005524">
    <property type="term" value="F:ATP binding"/>
    <property type="evidence" value="ECO:0007669"/>
    <property type="project" value="UniProtKB-KW"/>
</dbReference>
<dbReference type="RefSeq" id="WP_149509654.1">
    <property type="nucleotide sequence ID" value="NZ_VDFC01000008.1"/>
</dbReference>
<dbReference type="EMBL" id="VDFC01000008">
    <property type="protein sequence ID" value="KAA0942373.1"/>
    <property type="molecule type" value="Genomic_DNA"/>
</dbReference>
<dbReference type="Proteomes" id="UP000324965">
    <property type="component" value="Unassembled WGS sequence"/>
</dbReference>
<keyword evidence="1" id="KW-0808">Transferase</keyword>
<evidence type="ECO:0000313" key="4">
    <source>
        <dbReference type="Proteomes" id="UP000324965"/>
    </source>
</evidence>
<dbReference type="OrthoDB" id="4278662at2"/>
<keyword evidence="1" id="KW-0723">Serine/threonine-protein kinase</keyword>
<dbReference type="InterPro" id="IPR050267">
    <property type="entry name" value="Anti-sigma-factor_SerPK"/>
</dbReference>
<dbReference type="PANTHER" id="PTHR35526">
    <property type="entry name" value="ANTI-SIGMA-F FACTOR RSBW-RELATED"/>
    <property type="match status" value="1"/>
</dbReference>
<reference evidence="3 4" key="1">
    <citation type="submission" date="2019-05" db="EMBL/GenBank/DDBJ databases">
        <authorList>
            <person name="Hariharan J."/>
            <person name="Choudoir M.J."/>
            <person name="Diebold P."/>
            <person name="Panke-Buisse K."/>
            <person name="Buckley D.H."/>
        </authorList>
    </citation>
    <scope>NUCLEOTIDE SEQUENCE [LARGE SCALE GENOMIC DNA]</scope>
    <source>
        <strain evidence="3 4">SUN51</strain>
    </source>
</reference>
<proteinExistence type="predicted"/>
<evidence type="ECO:0000313" key="3">
    <source>
        <dbReference type="EMBL" id="KAA0942373.1"/>
    </source>
</evidence>
<keyword evidence="1" id="KW-0418">Kinase</keyword>
<dbReference type="InterPro" id="IPR036890">
    <property type="entry name" value="HATPase_C_sf"/>
</dbReference>
<keyword evidence="3" id="KW-0067">ATP-binding</keyword>
<keyword evidence="3" id="KW-0547">Nucleotide-binding</keyword>
<protein>
    <submittedName>
        <fullName evidence="3">ATP-binding protein</fullName>
    </submittedName>
</protein>
<comment type="caution">
    <text evidence="3">The sequence shown here is derived from an EMBL/GenBank/DDBJ whole genome shotgun (WGS) entry which is preliminary data.</text>
</comment>
<dbReference type="GO" id="GO:0004674">
    <property type="term" value="F:protein serine/threonine kinase activity"/>
    <property type="evidence" value="ECO:0007669"/>
    <property type="project" value="UniProtKB-KW"/>
</dbReference>
<organism evidence="3 4">
    <name type="scientific">Streptomyces apricus</name>
    <dbReference type="NCBI Taxonomy" id="1828112"/>
    <lineage>
        <taxon>Bacteria</taxon>
        <taxon>Bacillati</taxon>
        <taxon>Actinomycetota</taxon>
        <taxon>Actinomycetes</taxon>
        <taxon>Kitasatosporales</taxon>
        <taxon>Streptomycetaceae</taxon>
        <taxon>Streptomyces</taxon>
    </lineage>
</organism>
<dbReference type="PANTHER" id="PTHR35526:SF3">
    <property type="entry name" value="ANTI-SIGMA-F FACTOR RSBW"/>
    <property type="match status" value="1"/>
</dbReference>
<dbReference type="InterPro" id="IPR003594">
    <property type="entry name" value="HATPase_dom"/>
</dbReference>
<dbReference type="SUPFAM" id="SSF55874">
    <property type="entry name" value="ATPase domain of HSP90 chaperone/DNA topoisomerase II/histidine kinase"/>
    <property type="match status" value="1"/>
</dbReference>